<dbReference type="InterPro" id="IPR012479">
    <property type="entry name" value="SAP30BP"/>
</dbReference>
<name>A0A4Y7SNG5_COPMI</name>
<evidence type="ECO:0000313" key="3">
    <source>
        <dbReference type="Proteomes" id="UP000298030"/>
    </source>
</evidence>
<evidence type="ECO:0000313" key="2">
    <source>
        <dbReference type="EMBL" id="TEB23322.1"/>
    </source>
</evidence>
<keyword evidence="3" id="KW-1185">Reference proteome</keyword>
<dbReference type="Proteomes" id="UP000298030">
    <property type="component" value="Unassembled WGS sequence"/>
</dbReference>
<protein>
    <submittedName>
        <fullName evidence="2">Uncharacterized protein</fullName>
    </submittedName>
</protein>
<accession>A0A4Y7SNG5</accession>
<dbReference type="GO" id="GO:0006355">
    <property type="term" value="P:regulation of DNA-templated transcription"/>
    <property type="evidence" value="ECO:0007669"/>
    <property type="project" value="InterPro"/>
</dbReference>
<dbReference type="EMBL" id="QPFP01000079">
    <property type="protein sequence ID" value="TEB23322.1"/>
    <property type="molecule type" value="Genomic_DNA"/>
</dbReference>
<dbReference type="STRING" id="71717.A0A4Y7SNG5"/>
<dbReference type="Pfam" id="PF07818">
    <property type="entry name" value="HCNGP"/>
    <property type="match status" value="1"/>
</dbReference>
<gene>
    <name evidence="2" type="ORF">FA13DRAFT_1416625</name>
</gene>
<dbReference type="AlphaFoldDB" id="A0A4Y7SNG5"/>
<dbReference type="OrthoDB" id="1714508at2759"/>
<feature type="region of interest" description="Disordered" evidence="1">
    <location>
        <begin position="93"/>
        <end position="143"/>
    </location>
</feature>
<evidence type="ECO:0000256" key="1">
    <source>
        <dbReference type="SAM" id="MobiDB-lite"/>
    </source>
</evidence>
<organism evidence="2 3">
    <name type="scientific">Coprinellus micaceus</name>
    <name type="common">Glistening ink-cap mushroom</name>
    <name type="synonym">Coprinus micaceus</name>
    <dbReference type="NCBI Taxonomy" id="71717"/>
    <lineage>
        <taxon>Eukaryota</taxon>
        <taxon>Fungi</taxon>
        <taxon>Dikarya</taxon>
        <taxon>Basidiomycota</taxon>
        <taxon>Agaricomycotina</taxon>
        <taxon>Agaricomycetes</taxon>
        <taxon>Agaricomycetidae</taxon>
        <taxon>Agaricales</taxon>
        <taxon>Agaricineae</taxon>
        <taxon>Psathyrellaceae</taxon>
        <taxon>Coprinellus</taxon>
    </lineage>
</organism>
<comment type="caution">
    <text evidence="2">The sequence shown here is derived from an EMBL/GenBank/DDBJ whole genome shotgun (WGS) entry which is preliminary data.</text>
</comment>
<sequence>MDISPPPPSSSHLPSSSSQLNNEDEELTRLRLLPQARSIPEVAKTVSHFLTLKRSPTHPQHFNDALMSTRAFRNPHLYKSLVEWAGVEEKEGQKKRGHIDFTSSSASGHAPLYQPSAPLYQPSGPTKRPLLNVGANGKMTRWG</sequence>
<reference evidence="2 3" key="1">
    <citation type="journal article" date="2019" name="Nat. Ecol. Evol.">
        <title>Megaphylogeny resolves global patterns of mushroom evolution.</title>
        <authorList>
            <person name="Varga T."/>
            <person name="Krizsan K."/>
            <person name="Foldi C."/>
            <person name="Dima B."/>
            <person name="Sanchez-Garcia M."/>
            <person name="Sanchez-Ramirez S."/>
            <person name="Szollosi G.J."/>
            <person name="Szarkandi J.G."/>
            <person name="Papp V."/>
            <person name="Albert L."/>
            <person name="Andreopoulos W."/>
            <person name="Angelini C."/>
            <person name="Antonin V."/>
            <person name="Barry K.W."/>
            <person name="Bougher N.L."/>
            <person name="Buchanan P."/>
            <person name="Buyck B."/>
            <person name="Bense V."/>
            <person name="Catcheside P."/>
            <person name="Chovatia M."/>
            <person name="Cooper J."/>
            <person name="Damon W."/>
            <person name="Desjardin D."/>
            <person name="Finy P."/>
            <person name="Geml J."/>
            <person name="Haridas S."/>
            <person name="Hughes K."/>
            <person name="Justo A."/>
            <person name="Karasinski D."/>
            <person name="Kautmanova I."/>
            <person name="Kiss B."/>
            <person name="Kocsube S."/>
            <person name="Kotiranta H."/>
            <person name="LaButti K.M."/>
            <person name="Lechner B.E."/>
            <person name="Liimatainen K."/>
            <person name="Lipzen A."/>
            <person name="Lukacs Z."/>
            <person name="Mihaltcheva S."/>
            <person name="Morgado L.N."/>
            <person name="Niskanen T."/>
            <person name="Noordeloos M.E."/>
            <person name="Ohm R.A."/>
            <person name="Ortiz-Santana B."/>
            <person name="Ovrebo C."/>
            <person name="Racz N."/>
            <person name="Riley R."/>
            <person name="Savchenko A."/>
            <person name="Shiryaev A."/>
            <person name="Soop K."/>
            <person name="Spirin V."/>
            <person name="Szebenyi C."/>
            <person name="Tomsovsky M."/>
            <person name="Tulloss R.E."/>
            <person name="Uehling J."/>
            <person name="Grigoriev I.V."/>
            <person name="Vagvolgyi C."/>
            <person name="Papp T."/>
            <person name="Martin F.M."/>
            <person name="Miettinen O."/>
            <person name="Hibbett D.S."/>
            <person name="Nagy L.G."/>
        </authorList>
    </citation>
    <scope>NUCLEOTIDE SEQUENCE [LARGE SCALE GENOMIC DNA]</scope>
    <source>
        <strain evidence="2 3">FP101781</strain>
    </source>
</reference>
<feature type="region of interest" description="Disordered" evidence="1">
    <location>
        <begin position="1"/>
        <end position="24"/>
    </location>
</feature>
<proteinExistence type="predicted"/>